<accession>A0A176VJ49</accession>
<dbReference type="Proteomes" id="UP000077202">
    <property type="component" value="Unassembled WGS sequence"/>
</dbReference>
<organism evidence="1 2">
    <name type="scientific">Marchantia polymorpha subsp. ruderalis</name>
    <dbReference type="NCBI Taxonomy" id="1480154"/>
    <lineage>
        <taxon>Eukaryota</taxon>
        <taxon>Viridiplantae</taxon>
        <taxon>Streptophyta</taxon>
        <taxon>Embryophyta</taxon>
        <taxon>Marchantiophyta</taxon>
        <taxon>Marchantiopsida</taxon>
        <taxon>Marchantiidae</taxon>
        <taxon>Marchantiales</taxon>
        <taxon>Marchantiaceae</taxon>
        <taxon>Marchantia</taxon>
    </lineage>
</organism>
<protein>
    <submittedName>
        <fullName evidence="1">Uncharacterized protein</fullName>
    </submittedName>
</protein>
<reference evidence="1" key="1">
    <citation type="submission" date="2016-03" db="EMBL/GenBank/DDBJ databases">
        <title>Mechanisms controlling the formation of the plant cell surface in tip-growing cells are functionally conserved among land plants.</title>
        <authorList>
            <person name="Honkanen S."/>
            <person name="Jones V.A."/>
            <person name="Morieri G."/>
            <person name="Champion C."/>
            <person name="Hetherington A.J."/>
            <person name="Kelly S."/>
            <person name="Saint-Marcoux D."/>
            <person name="Proust H."/>
            <person name="Prescott H."/>
            <person name="Dolan L."/>
        </authorList>
    </citation>
    <scope>NUCLEOTIDE SEQUENCE [LARGE SCALE GENOMIC DNA]</scope>
    <source>
        <tissue evidence="1">Whole gametophyte</tissue>
    </source>
</reference>
<evidence type="ECO:0000313" key="1">
    <source>
        <dbReference type="EMBL" id="OAE20978.1"/>
    </source>
</evidence>
<name>A0A176VJ49_MARPO</name>
<proteinExistence type="predicted"/>
<keyword evidence="2" id="KW-1185">Reference proteome</keyword>
<dbReference type="EMBL" id="LVLJ01003556">
    <property type="protein sequence ID" value="OAE20978.1"/>
    <property type="molecule type" value="Genomic_DNA"/>
</dbReference>
<dbReference type="AlphaFoldDB" id="A0A176VJ49"/>
<gene>
    <name evidence="1" type="ORF">AXG93_267s1080</name>
</gene>
<sequence>MVGKEEHAALGFEPGRLKASRGGSLAVGRAGQASASGLESRHGRGYVCADPIYVSAHVVKAKDSVKLLLLPLCLSRLLLTVGKSWTTREVVVAKLGSGRRDMERRAAIALF</sequence>
<evidence type="ECO:0000313" key="2">
    <source>
        <dbReference type="Proteomes" id="UP000077202"/>
    </source>
</evidence>
<comment type="caution">
    <text evidence="1">The sequence shown here is derived from an EMBL/GenBank/DDBJ whole genome shotgun (WGS) entry which is preliminary data.</text>
</comment>